<dbReference type="InterPro" id="IPR003595">
    <property type="entry name" value="Tyr_Pase_cat"/>
</dbReference>
<dbReference type="InterPro" id="IPR050561">
    <property type="entry name" value="PTP"/>
</dbReference>
<evidence type="ECO:0000256" key="2">
    <source>
        <dbReference type="ARBA" id="ARBA00022912"/>
    </source>
</evidence>
<dbReference type="InterPro" id="IPR008936">
    <property type="entry name" value="Rho_GTPase_activation_prot"/>
</dbReference>
<evidence type="ECO:0000256" key="1">
    <source>
        <dbReference type="ARBA" id="ARBA00022801"/>
    </source>
</evidence>
<name>A0A7I8V5G8_9ANNE</name>
<gene>
    <name evidence="7" type="ORF">DGYR_LOCUS323</name>
</gene>
<dbReference type="PROSITE" id="PS50054">
    <property type="entry name" value="TYR_PHOSPHATASE_DUAL"/>
    <property type="match status" value="1"/>
</dbReference>
<dbReference type="PROSITE" id="PS50055">
    <property type="entry name" value="TYR_PHOSPHATASE_PTP"/>
    <property type="match status" value="1"/>
</dbReference>
<feature type="domain" description="Tyrosine specific protein phosphatases" evidence="6">
    <location>
        <begin position="184"/>
        <end position="251"/>
    </location>
</feature>
<dbReference type="PRINTS" id="PR00700">
    <property type="entry name" value="PRTYPHPHTASE"/>
</dbReference>
<feature type="domain" description="Tyrosine-protein phosphatase" evidence="5">
    <location>
        <begin position="1"/>
        <end position="255"/>
    </location>
</feature>
<evidence type="ECO:0000313" key="8">
    <source>
        <dbReference type="Proteomes" id="UP000549394"/>
    </source>
</evidence>
<dbReference type="Gene3D" id="3.90.190.10">
    <property type="entry name" value="Protein tyrosine phosphatase superfamily"/>
    <property type="match status" value="1"/>
</dbReference>
<dbReference type="InterPro" id="IPR000340">
    <property type="entry name" value="Dual-sp_phosphatase_cat-dom"/>
</dbReference>
<organism evidence="7 8">
    <name type="scientific">Dimorphilus gyrociliatus</name>
    <dbReference type="NCBI Taxonomy" id="2664684"/>
    <lineage>
        <taxon>Eukaryota</taxon>
        <taxon>Metazoa</taxon>
        <taxon>Spiralia</taxon>
        <taxon>Lophotrochozoa</taxon>
        <taxon>Annelida</taxon>
        <taxon>Polychaeta</taxon>
        <taxon>Polychaeta incertae sedis</taxon>
        <taxon>Dinophilidae</taxon>
        <taxon>Dimorphilus</taxon>
    </lineage>
</organism>
<dbReference type="InterPro" id="IPR020422">
    <property type="entry name" value="TYR_PHOSPHATASE_DUAL_dom"/>
</dbReference>
<dbReference type="SUPFAM" id="SSF48350">
    <property type="entry name" value="GTPase activation domain, GAP"/>
    <property type="match status" value="1"/>
</dbReference>
<dbReference type="Proteomes" id="UP000549394">
    <property type="component" value="Unassembled WGS sequence"/>
</dbReference>
<dbReference type="SMART" id="SM00195">
    <property type="entry name" value="DSPc"/>
    <property type="match status" value="1"/>
</dbReference>
<evidence type="ECO:0000313" key="7">
    <source>
        <dbReference type="EMBL" id="CAD5110970.1"/>
    </source>
</evidence>
<evidence type="ECO:0000259" key="6">
    <source>
        <dbReference type="PROSITE" id="PS50056"/>
    </source>
</evidence>
<dbReference type="InterPro" id="IPR029021">
    <property type="entry name" value="Prot-tyrosine_phosphatase-like"/>
</dbReference>
<evidence type="ECO:0000259" key="4">
    <source>
        <dbReference type="PROSITE" id="PS50054"/>
    </source>
</evidence>
<evidence type="ECO:0000259" key="5">
    <source>
        <dbReference type="PROSITE" id="PS50055"/>
    </source>
</evidence>
<dbReference type="PROSITE" id="PS50056">
    <property type="entry name" value="TYR_PHOSPHATASE_2"/>
    <property type="match status" value="1"/>
</dbReference>
<evidence type="ECO:0000256" key="3">
    <source>
        <dbReference type="SAM" id="MobiDB-lite"/>
    </source>
</evidence>
<sequence>MTSRNNKKDTRERAIDRRVSLTEYEDNDIDIEETAKNTEYQKGSTPTAKYGVLFQKMRHAIPESYACSIGCGGEKCKYCNAPASGKFSEEHMQIKGLFSSWITDKIIAISRPSTTLVERYDIIGQFEQKNIKSIINLQLPGEHPACGLNKLEVEGFSYKPEDFMKKKIFFYNFGWRDYGVGTTSGVLDTVKVMQYSISEGAVAVHCHAGSGRTGVLIACYFIYANRMTAEEAIHLVRSKRPGSIQTVYQVKFIQEFQQYIRPFKIVYSLQNDCDGNEAPPFNLSQYIVRQRYLLHGQQFRTFKYLPKIVYIICERLLTLNKEMDRDYNPAMRQADKRDRFVKDGKRWKGKKTEKLDKYYSKHQDSSSIGSENNDNDDEAAQESISLQVIEALELDDYDGYVHKRVEELKQKLNAEINIWKTLGKEENAVVLAKLLWDWIEELHDPVLRAQDFQKMLLLYDHPYEGLASLDSCSTATVVYLFRFLSALGPLNESDTLNLIEKFLSCLTQRNIVNCDSTMSSTSTDFRPRATNFSISIKDGISERLLKFFKNLLGALSEDDRNHIKTTNKMKKLLFSLPKPGEELESHSLNTTNSYKKNSTKIQSSRQGRGGSNKYNYEEEEDENEDEVEFRSTSRQHKFR</sequence>
<feature type="region of interest" description="Disordered" evidence="3">
    <location>
        <begin position="358"/>
        <end position="379"/>
    </location>
</feature>
<dbReference type="GO" id="GO:0004725">
    <property type="term" value="F:protein tyrosine phosphatase activity"/>
    <property type="evidence" value="ECO:0007669"/>
    <property type="project" value="InterPro"/>
</dbReference>
<comment type="caution">
    <text evidence="7">The sequence shown here is derived from an EMBL/GenBank/DDBJ whole genome shotgun (WGS) entry which is preliminary data.</text>
</comment>
<dbReference type="InterPro" id="IPR049573">
    <property type="entry name" value="PTPDC1_PTP"/>
</dbReference>
<keyword evidence="1" id="KW-0378">Hydrolase</keyword>
<dbReference type="GO" id="GO:0060271">
    <property type="term" value="P:cilium assembly"/>
    <property type="evidence" value="ECO:0007669"/>
    <property type="project" value="InterPro"/>
</dbReference>
<dbReference type="SUPFAM" id="SSF52799">
    <property type="entry name" value="(Phosphotyrosine protein) phosphatases II"/>
    <property type="match status" value="1"/>
</dbReference>
<dbReference type="InterPro" id="IPR000242">
    <property type="entry name" value="PTP_cat"/>
</dbReference>
<feature type="region of interest" description="Disordered" evidence="3">
    <location>
        <begin position="582"/>
        <end position="639"/>
    </location>
</feature>
<dbReference type="PROSITE" id="PS00383">
    <property type="entry name" value="TYR_PHOSPHATASE_1"/>
    <property type="match status" value="1"/>
</dbReference>
<protein>
    <submittedName>
        <fullName evidence="7">DgyrCDS323</fullName>
    </submittedName>
</protein>
<keyword evidence="2" id="KW-0904">Protein phosphatase</keyword>
<dbReference type="PANTHER" id="PTHR23339">
    <property type="entry name" value="TYROSINE SPECIFIC PROTEIN PHOSPHATASE AND DUAL SPECIFICITY PROTEIN PHOSPHATASE"/>
    <property type="match status" value="1"/>
</dbReference>
<proteinExistence type="predicted"/>
<dbReference type="CDD" id="cd14506">
    <property type="entry name" value="PTP_PTPDC1"/>
    <property type="match status" value="1"/>
</dbReference>
<dbReference type="SMART" id="SM00194">
    <property type="entry name" value="PTPc"/>
    <property type="match status" value="1"/>
</dbReference>
<dbReference type="SMART" id="SM00404">
    <property type="entry name" value="PTPc_motif"/>
    <property type="match status" value="1"/>
</dbReference>
<feature type="compositionally biased region" description="Acidic residues" evidence="3">
    <location>
        <begin position="617"/>
        <end position="627"/>
    </location>
</feature>
<reference evidence="7 8" key="1">
    <citation type="submission" date="2020-08" db="EMBL/GenBank/DDBJ databases">
        <authorList>
            <person name="Hejnol A."/>
        </authorList>
    </citation>
    <scope>NUCLEOTIDE SEQUENCE [LARGE SCALE GENOMIC DNA]</scope>
</reference>
<dbReference type="AlphaFoldDB" id="A0A7I8V5G8"/>
<dbReference type="EMBL" id="CAJFCJ010000001">
    <property type="protein sequence ID" value="CAD5110970.1"/>
    <property type="molecule type" value="Genomic_DNA"/>
</dbReference>
<dbReference type="InterPro" id="IPR016130">
    <property type="entry name" value="Tyr_Pase_AS"/>
</dbReference>
<dbReference type="OrthoDB" id="542013at2759"/>
<dbReference type="FunFam" id="3.90.190.10:FF:000157">
    <property type="entry name" value="Protein-tyrosine phosphatase"/>
    <property type="match status" value="1"/>
</dbReference>
<dbReference type="InterPro" id="IPR000387">
    <property type="entry name" value="Tyr_Pase_dom"/>
</dbReference>
<dbReference type="Pfam" id="PF00782">
    <property type="entry name" value="DSPc"/>
    <property type="match status" value="1"/>
</dbReference>
<feature type="compositionally biased region" description="Polar residues" evidence="3">
    <location>
        <begin position="586"/>
        <end position="606"/>
    </location>
</feature>
<accession>A0A7I8V5G8</accession>
<feature type="domain" description="Tyrosine-protein phosphatase" evidence="4">
    <location>
        <begin position="97"/>
        <end position="262"/>
    </location>
</feature>
<keyword evidence="8" id="KW-1185">Reference proteome</keyword>